<evidence type="ECO:0000313" key="1">
    <source>
        <dbReference type="EMBL" id="KAJ1200773.1"/>
    </source>
</evidence>
<proteinExistence type="predicted"/>
<reference evidence="1" key="1">
    <citation type="journal article" date="2022" name="bioRxiv">
        <title>Sequencing and chromosome-scale assembly of the giantPleurodeles waltlgenome.</title>
        <authorList>
            <person name="Brown T."/>
            <person name="Elewa A."/>
            <person name="Iarovenko S."/>
            <person name="Subramanian E."/>
            <person name="Araus A.J."/>
            <person name="Petzold A."/>
            <person name="Susuki M."/>
            <person name="Suzuki K.-i.T."/>
            <person name="Hayashi T."/>
            <person name="Toyoda A."/>
            <person name="Oliveira C."/>
            <person name="Osipova E."/>
            <person name="Leigh N.D."/>
            <person name="Simon A."/>
            <person name="Yun M.H."/>
        </authorList>
    </citation>
    <scope>NUCLEOTIDE SEQUENCE</scope>
    <source>
        <strain evidence="1">20211129_DDA</strain>
        <tissue evidence="1">Liver</tissue>
    </source>
</reference>
<organism evidence="1 2">
    <name type="scientific">Pleurodeles waltl</name>
    <name type="common">Iberian ribbed newt</name>
    <dbReference type="NCBI Taxonomy" id="8319"/>
    <lineage>
        <taxon>Eukaryota</taxon>
        <taxon>Metazoa</taxon>
        <taxon>Chordata</taxon>
        <taxon>Craniata</taxon>
        <taxon>Vertebrata</taxon>
        <taxon>Euteleostomi</taxon>
        <taxon>Amphibia</taxon>
        <taxon>Batrachia</taxon>
        <taxon>Caudata</taxon>
        <taxon>Salamandroidea</taxon>
        <taxon>Salamandridae</taxon>
        <taxon>Pleurodelinae</taxon>
        <taxon>Pleurodeles</taxon>
    </lineage>
</organism>
<gene>
    <name evidence="1" type="ORF">NDU88_004594</name>
</gene>
<comment type="caution">
    <text evidence="1">The sequence shown here is derived from an EMBL/GenBank/DDBJ whole genome shotgun (WGS) entry which is preliminary data.</text>
</comment>
<sequence>MDANDGTDFKSGLQDIRHNITEMGVHVHDLGGAVDVRSEDQEMLWCRVMTLKEQEIEIQMKQEVLENISRWNNICISGMPKRMEGSEIMAFTAELLQTINGDKDAPLLARDRPHCVAFAPGHTDPVPDILTQVHFLTDKELSCRLQRARLI</sequence>
<dbReference type="Proteomes" id="UP001066276">
    <property type="component" value="Chromosome 2_1"/>
</dbReference>
<name>A0AAV7VHI4_PLEWA</name>
<protein>
    <submittedName>
        <fullName evidence="1">Uncharacterized protein</fullName>
    </submittedName>
</protein>
<dbReference type="EMBL" id="JANPWB010000003">
    <property type="protein sequence ID" value="KAJ1200773.1"/>
    <property type="molecule type" value="Genomic_DNA"/>
</dbReference>
<dbReference type="AlphaFoldDB" id="A0AAV7VHI4"/>
<accession>A0AAV7VHI4</accession>
<keyword evidence="2" id="KW-1185">Reference proteome</keyword>
<evidence type="ECO:0000313" key="2">
    <source>
        <dbReference type="Proteomes" id="UP001066276"/>
    </source>
</evidence>